<keyword evidence="2 5" id="KW-0731">Sigma factor</keyword>
<dbReference type="InterPro" id="IPR000943">
    <property type="entry name" value="RNA_pol_sigma70"/>
</dbReference>
<name>A0A3M0BUS5_9AQUI</name>
<dbReference type="InterPro" id="IPR007630">
    <property type="entry name" value="RNA_pol_sigma70_r4"/>
</dbReference>
<dbReference type="OrthoDB" id="9809557at2"/>
<organism evidence="8 9">
    <name type="scientific">Hydrogenothermus marinus</name>
    <dbReference type="NCBI Taxonomy" id="133270"/>
    <lineage>
        <taxon>Bacteria</taxon>
        <taxon>Pseudomonadati</taxon>
        <taxon>Aquificota</taxon>
        <taxon>Aquificia</taxon>
        <taxon>Aquificales</taxon>
        <taxon>Hydrogenothermaceae</taxon>
        <taxon>Hydrogenothermus</taxon>
    </lineage>
</organism>
<dbReference type="Gene3D" id="1.10.10.10">
    <property type="entry name" value="Winged helix-like DNA-binding domain superfamily/Winged helix DNA-binding domain"/>
    <property type="match status" value="2"/>
</dbReference>
<dbReference type="Pfam" id="PF00140">
    <property type="entry name" value="Sigma70_r1_2"/>
    <property type="match status" value="1"/>
</dbReference>
<dbReference type="AlphaFoldDB" id="A0A3M0BUS5"/>
<dbReference type="GO" id="GO:0016987">
    <property type="term" value="F:sigma factor activity"/>
    <property type="evidence" value="ECO:0007669"/>
    <property type="project" value="UniProtKB-KW"/>
</dbReference>
<dbReference type="GO" id="GO:0003677">
    <property type="term" value="F:DNA binding"/>
    <property type="evidence" value="ECO:0007669"/>
    <property type="project" value="UniProtKB-KW"/>
</dbReference>
<dbReference type="EMBL" id="REFO01000001">
    <property type="protein sequence ID" value="RMB00265.1"/>
    <property type="molecule type" value="Genomic_DNA"/>
</dbReference>
<dbReference type="Proteomes" id="UP000280842">
    <property type="component" value="Unassembled WGS sequence"/>
</dbReference>
<comment type="caution">
    <text evidence="8">The sequence shown here is derived from an EMBL/GenBank/DDBJ whole genome shotgun (WGS) entry which is preliminary data.</text>
</comment>
<dbReference type="PANTHER" id="PTHR30603">
    <property type="entry name" value="RNA POLYMERASE SIGMA FACTOR RPO"/>
    <property type="match status" value="1"/>
</dbReference>
<evidence type="ECO:0000313" key="8">
    <source>
        <dbReference type="EMBL" id="RMB00265.1"/>
    </source>
</evidence>
<keyword evidence="4 5" id="KW-0804">Transcription</keyword>
<dbReference type="Gene3D" id="1.20.120.1810">
    <property type="match status" value="1"/>
</dbReference>
<keyword evidence="1 5" id="KW-0805">Transcription regulation</keyword>
<dbReference type="InterPro" id="IPR013325">
    <property type="entry name" value="RNA_pol_sigma_r2"/>
</dbReference>
<feature type="domain" description="RNA polymerase sigma-70" evidence="6">
    <location>
        <begin position="70"/>
        <end position="83"/>
    </location>
</feature>
<dbReference type="PROSITE" id="PS00716">
    <property type="entry name" value="SIGMA70_2"/>
    <property type="match status" value="1"/>
</dbReference>
<dbReference type="PIRSF" id="PIRSF000770">
    <property type="entry name" value="RNA_pol_sigma-SigE/K"/>
    <property type="match status" value="1"/>
</dbReference>
<dbReference type="NCBIfam" id="TIGR02937">
    <property type="entry name" value="sigma70-ECF"/>
    <property type="match status" value="1"/>
</dbReference>
<keyword evidence="3 5" id="KW-0238">DNA-binding</keyword>
<evidence type="ECO:0000256" key="1">
    <source>
        <dbReference type="ARBA" id="ARBA00023015"/>
    </source>
</evidence>
<evidence type="ECO:0000256" key="4">
    <source>
        <dbReference type="ARBA" id="ARBA00023163"/>
    </source>
</evidence>
<dbReference type="PANTHER" id="PTHR30603:SF47">
    <property type="entry name" value="RNA POLYMERASE SIGMA FACTOR SIGD, CHLOROPLASTIC"/>
    <property type="match status" value="1"/>
</dbReference>
<dbReference type="SUPFAM" id="SSF88659">
    <property type="entry name" value="Sigma3 and sigma4 domains of RNA polymerase sigma factors"/>
    <property type="match status" value="2"/>
</dbReference>
<evidence type="ECO:0000259" key="6">
    <source>
        <dbReference type="PROSITE" id="PS00715"/>
    </source>
</evidence>
<dbReference type="InterPro" id="IPR014284">
    <property type="entry name" value="RNA_pol_sigma-70_dom"/>
</dbReference>
<dbReference type="InterPro" id="IPR009042">
    <property type="entry name" value="RNA_pol_sigma70_r1_2"/>
</dbReference>
<evidence type="ECO:0000313" key="9">
    <source>
        <dbReference type="Proteomes" id="UP000280842"/>
    </source>
</evidence>
<proteinExistence type="inferred from homology"/>
<dbReference type="CDD" id="cd06171">
    <property type="entry name" value="Sigma70_r4"/>
    <property type="match status" value="1"/>
</dbReference>
<dbReference type="PROSITE" id="PS00715">
    <property type="entry name" value="SIGMA70_1"/>
    <property type="match status" value="1"/>
</dbReference>
<dbReference type="SUPFAM" id="SSF88946">
    <property type="entry name" value="Sigma2 domain of RNA polymerase sigma factors"/>
    <property type="match status" value="1"/>
</dbReference>
<dbReference type="GO" id="GO:0006352">
    <property type="term" value="P:DNA-templated transcription initiation"/>
    <property type="evidence" value="ECO:0007669"/>
    <property type="project" value="InterPro"/>
</dbReference>
<evidence type="ECO:0000259" key="7">
    <source>
        <dbReference type="PROSITE" id="PS00716"/>
    </source>
</evidence>
<protein>
    <recommendedName>
        <fullName evidence="5">RNA polymerase sigma factor</fullName>
    </recommendedName>
</protein>
<comment type="function">
    <text evidence="5">Sigma factors are initiation factors that promote the attachment of RNA polymerase to specific initiation sites and are then released.</text>
</comment>
<dbReference type="RefSeq" id="WP_121922199.1">
    <property type="nucleotide sequence ID" value="NZ_REFO01000001.1"/>
</dbReference>
<accession>A0A3M0BUS5</accession>
<dbReference type="InterPro" id="IPR013324">
    <property type="entry name" value="RNA_pol_sigma_r3/r4-like"/>
</dbReference>
<keyword evidence="9" id="KW-1185">Reference proteome</keyword>
<sequence length="288" mass="33608">MKKFQYEEGVSYYLKRISDIPLLSPEEEKKLSKKAKKGDKEAINKLVKSNLRFVVNIAKNYVGYGVPFQELISAGNIGLIEAAKRFDPDRGVRFISYAVWWIKQSIFQTIQTQKDTIRIPQKTSNLSMKIDNVYLNLKDYLGREPTYEDIKKELEKENIKVDEETIKNFLLIKRHSVSLDTPVDTDEGTLFIDFLSKHSTKDIEKDILEEEIKREVEKLLKFLTDRERFIIEQRFGLTGEEPKTLREIGQILGISRERVRQIEIKALKKIRALATKRHLKDLLGMSNN</sequence>
<reference evidence="8 9" key="1">
    <citation type="submission" date="2018-10" db="EMBL/GenBank/DDBJ databases">
        <title>Genomic Encyclopedia of Archaeal and Bacterial Type Strains, Phase II (KMG-II): from individual species to whole genera.</title>
        <authorList>
            <person name="Goeker M."/>
        </authorList>
    </citation>
    <scope>NUCLEOTIDE SEQUENCE [LARGE SCALE GENOMIC DNA]</scope>
    <source>
        <strain evidence="8 9">VM1</strain>
    </source>
</reference>
<dbReference type="InterPro" id="IPR007624">
    <property type="entry name" value="RNA_pol_sigma70_r3"/>
</dbReference>
<gene>
    <name evidence="8" type="ORF">CLV39_0007</name>
</gene>
<dbReference type="Pfam" id="PF04539">
    <property type="entry name" value="Sigma70_r3"/>
    <property type="match status" value="1"/>
</dbReference>
<dbReference type="InterPro" id="IPR050239">
    <property type="entry name" value="Sigma-70_RNA_pol_init_factors"/>
</dbReference>
<comment type="similarity">
    <text evidence="5">Belongs to the sigma-70 factor family.</text>
</comment>
<evidence type="ECO:0000256" key="5">
    <source>
        <dbReference type="RuleBase" id="RU362124"/>
    </source>
</evidence>
<evidence type="ECO:0000256" key="3">
    <source>
        <dbReference type="ARBA" id="ARBA00023125"/>
    </source>
</evidence>
<evidence type="ECO:0000256" key="2">
    <source>
        <dbReference type="ARBA" id="ARBA00023082"/>
    </source>
</evidence>
<dbReference type="InterPro" id="IPR007627">
    <property type="entry name" value="RNA_pol_sigma70_r2"/>
</dbReference>
<dbReference type="Pfam" id="PF04545">
    <property type="entry name" value="Sigma70_r4"/>
    <property type="match status" value="1"/>
</dbReference>
<dbReference type="PRINTS" id="PR00046">
    <property type="entry name" value="SIGMA70FCT"/>
</dbReference>
<feature type="domain" description="RNA polymerase sigma-70" evidence="7">
    <location>
        <begin position="244"/>
        <end position="270"/>
    </location>
</feature>
<dbReference type="InterPro" id="IPR036388">
    <property type="entry name" value="WH-like_DNA-bd_sf"/>
</dbReference>
<dbReference type="Pfam" id="PF04542">
    <property type="entry name" value="Sigma70_r2"/>
    <property type="match status" value="1"/>
</dbReference>